<dbReference type="EMBL" id="SFCC01000005">
    <property type="protein sequence ID" value="RZQ63822.1"/>
    <property type="molecule type" value="Genomic_DNA"/>
</dbReference>
<dbReference type="AlphaFoldDB" id="A0A4Q7JA83"/>
<feature type="compositionally biased region" description="Acidic residues" evidence="2">
    <location>
        <begin position="133"/>
        <end position="159"/>
    </location>
</feature>
<proteinExistence type="inferred from homology"/>
<gene>
    <name evidence="3" type="ORF">EWH70_11710</name>
</gene>
<feature type="compositionally biased region" description="Polar residues" evidence="2">
    <location>
        <begin position="19"/>
        <end position="36"/>
    </location>
</feature>
<accession>A0A4Q7JA83</accession>
<organism evidence="3 4">
    <name type="scientific">Amycolatopsis suaedae</name>
    <dbReference type="NCBI Taxonomy" id="2510978"/>
    <lineage>
        <taxon>Bacteria</taxon>
        <taxon>Bacillati</taxon>
        <taxon>Actinomycetota</taxon>
        <taxon>Actinomycetes</taxon>
        <taxon>Pseudonocardiales</taxon>
        <taxon>Pseudonocardiaceae</taxon>
        <taxon>Amycolatopsis</taxon>
    </lineage>
</organism>
<dbReference type="Proteomes" id="UP000292003">
    <property type="component" value="Unassembled WGS sequence"/>
</dbReference>
<evidence type="ECO:0000256" key="1">
    <source>
        <dbReference type="ARBA" id="ARBA00005721"/>
    </source>
</evidence>
<name>A0A4Q7JA83_9PSEU</name>
<evidence type="ECO:0000313" key="3">
    <source>
        <dbReference type="EMBL" id="RZQ63822.1"/>
    </source>
</evidence>
<feature type="region of interest" description="Disordered" evidence="2">
    <location>
        <begin position="133"/>
        <end position="172"/>
    </location>
</feature>
<feature type="region of interest" description="Disordered" evidence="2">
    <location>
        <begin position="12"/>
        <end position="37"/>
    </location>
</feature>
<comment type="caution">
    <text evidence="3">The sequence shown here is derived from an EMBL/GenBank/DDBJ whole genome shotgun (WGS) entry which is preliminary data.</text>
</comment>
<sequence length="263" mass="27928">MSATPINGCAVIPPLLPQGTDSSRLNSRGTGRNGSATDGVRRAAAALCCREILVDIQGHFPMGLVIRIVELVLSWRRSFAVPIRRRAPERGNHTMSDVISTYGRSETPQTPETAETPEPIAYDDSFDATEDDAVAEETDQAETVDEEENEDTAEAGEETAEARPAAATRGGTSVDDAVVSKIVTMVTGKADGVHGVGDEGTSVTVEGDVARITVAVVVEFGHVVKTLAEQVRVDVIDAVEKYLGLDVETVDVRVTDVHFPEAG</sequence>
<comment type="similarity">
    <text evidence="1">Belongs to the asp23 family.</text>
</comment>
<evidence type="ECO:0000313" key="4">
    <source>
        <dbReference type="Proteomes" id="UP000292003"/>
    </source>
</evidence>
<reference evidence="3 4" key="1">
    <citation type="submission" date="2019-02" db="EMBL/GenBank/DDBJ databases">
        <title>Draft genome sequence of Amycolatopsis sp. 8-3EHSu isolated from roots of Suaeda maritima.</title>
        <authorList>
            <person name="Duangmal K."/>
            <person name="Chantavorakit T."/>
        </authorList>
    </citation>
    <scope>NUCLEOTIDE SEQUENCE [LARGE SCALE GENOMIC DNA]</scope>
    <source>
        <strain evidence="3 4">8-3EHSu</strain>
    </source>
</reference>
<protein>
    <submittedName>
        <fullName evidence="3">Asp23/Gls24 family envelope stress response protein</fullName>
    </submittedName>
</protein>
<evidence type="ECO:0000256" key="2">
    <source>
        <dbReference type="SAM" id="MobiDB-lite"/>
    </source>
</evidence>
<dbReference type="OrthoDB" id="3632513at2"/>
<feature type="compositionally biased region" description="Low complexity" evidence="2">
    <location>
        <begin position="162"/>
        <end position="172"/>
    </location>
</feature>
<dbReference type="Pfam" id="PF03780">
    <property type="entry name" value="Asp23"/>
    <property type="match status" value="1"/>
</dbReference>
<dbReference type="InterPro" id="IPR005531">
    <property type="entry name" value="Asp23"/>
</dbReference>
<keyword evidence="4" id="KW-1185">Reference proteome</keyword>